<reference evidence="4 5" key="1">
    <citation type="journal article" date="2017" name="Nat. Ecol. Evol.">
        <title>Scallop genome provides insights into evolution of bilaterian karyotype and development.</title>
        <authorList>
            <person name="Wang S."/>
            <person name="Zhang J."/>
            <person name="Jiao W."/>
            <person name="Li J."/>
            <person name="Xun X."/>
            <person name="Sun Y."/>
            <person name="Guo X."/>
            <person name="Huan P."/>
            <person name="Dong B."/>
            <person name="Zhang L."/>
            <person name="Hu X."/>
            <person name="Sun X."/>
            <person name="Wang J."/>
            <person name="Zhao C."/>
            <person name="Wang Y."/>
            <person name="Wang D."/>
            <person name="Huang X."/>
            <person name="Wang R."/>
            <person name="Lv J."/>
            <person name="Li Y."/>
            <person name="Zhang Z."/>
            <person name="Liu B."/>
            <person name="Lu W."/>
            <person name="Hui Y."/>
            <person name="Liang J."/>
            <person name="Zhou Z."/>
            <person name="Hou R."/>
            <person name="Li X."/>
            <person name="Liu Y."/>
            <person name="Li H."/>
            <person name="Ning X."/>
            <person name="Lin Y."/>
            <person name="Zhao L."/>
            <person name="Xing Q."/>
            <person name="Dou J."/>
            <person name="Li Y."/>
            <person name="Mao J."/>
            <person name="Guo H."/>
            <person name="Dou H."/>
            <person name="Li T."/>
            <person name="Mu C."/>
            <person name="Jiang W."/>
            <person name="Fu Q."/>
            <person name="Fu X."/>
            <person name="Miao Y."/>
            <person name="Liu J."/>
            <person name="Yu Q."/>
            <person name="Li R."/>
            <person name="Liao H."/>
            <person name="Li X."/>
            <person name="Kong Y."/>
            <person name="Jiang Z."/>
            <person name="Chourrout D."/>
            <person name="Li R."/>
            <person name="Bao Z."/>
        </authorList>
    </citation>
    <scope>NUCLEOTIDE SEQUENCE [LARGE SCALE GENOMIC DNA]</scope>
    <source>
        <strain evidence="4 5">PY_sf001</strain>
    </source>
</reference>
<proteinExistence type="predicted"/>
<evidence type="ECO:0000313" key="4">
    <source>
        <dbReference type="EMBL" id="OWF48497.1"/>
    </source>
</evidence>
<feature type="region of interest" description="Disordered" evidence="1">
    <location>
        <begin position="174"/>
        <end position="196"/>
    </location>
</feature>
<evidence type="ECO:0000256" key="2">
    <source>
        <dbReference type="SAM" id="Phobius"/>
    </source>
</evidence>
<feature type="transmembrane region" description="Helical" evidence="2">
    <location>
        <begin position="215"/>
        <end position="239"/>
    </location>
</feature>
<sequence length="295" mass="31588">MAFVILVDYIITGIDATICADKANSDGFTNVLPMCRSGSLTAGRVVVDTNDTGVLDYDSCRCTVSLSGTNTGPVNLQTGPYPGTAPASDCGSILRFNRHPTNTYTEYQCTRLSGDIISNFANNELLNITLSKVNNNTQLQSGYCILIKSGVNLRVTCDSPDTLLASSTPEAVMTTTTTTTTTTSTTMTTPPTTMTTTPVDVKSGCCKCDQPTIPLVGVVVPIVVTLLVVAVATVANVILYKRRLTMVNELKSGSHVMTSQDTVHYDSLDQSRVEPPNTYEEMSTRQTYVNTAMST</sequence>
<evidence type="ECO:0000313" key="5">
    <source>
        <dbReference type="Proteomes" id="UP000242188"/>
    </source>
</evidence>
<evidence type="ECO:0008006" key="6">
    <source>
        <dbReference type="Google" id="ProtNLM"/>
    </source>
</evidence>
<dbReference type="OrthoDB" id="10475585at2759"/>
<keyword evidence="5" id="KW-1185">Reference proteome</keyword>
<keyword evidence="2" id="KW-1133">Transmembrane helix</keyword>
<dbReference type="EMBL" id="NEDP02003514">
    <property type="protein sequence ID" value="OWF48497.1"/>
    <property type="molecule type" value="Genomic_DNA"/>
</dbReference>
<evidence type="ECO:0000256" key="3">
    <source>
        <dbReference type="SAM" id="SignalP"/>
    </source>
</evidence>
<comment type="caution">
    <text evidence="4">The sequence shown here is derived from an EMBL/GenBank/DDBJ whole genome shotgun (WGS) entry which is preliminary data.</text>
</comment>
<name>A0A210QIC9_MIZYE</name>
<feature type="signal peptide" evidence="3">
    <location>
        <begin position="1"/>
        <end position="16"/>
    </location>
</feature>
<keyword evidence="2" id="KW-0812">Transmembrane</keyword>
<keyword evidence="3" id="KW-0732">Signal</keyword>
<feature type="chain" id="PRO_5012849305" description="CUB domain-containing protein" evidence="3">
    <location>
        <begin position="17"/>
        <end position="295"/>
    </location>
</feature>
<evidence type="ECO:0000256" key="1">
    <source>
        <dbReference type="SAM" id="MobiDB-lite"/>
    </source>
</evidence>
<dbReference type="AlphaFoldDB" id="A0A210QIC9"/>
<dbReference type="Proteomes" id="UP000242188">
    <property type="component" value="Unassembled WGS sequence"/>
</dbReference>
<gene>
    <name evidence="4" type="ORF">KP79_PYT06802</name>
</gene>
<keyword evidence="2" id="KW-0472">Membrane</keyword>
<organism evidence="4 5">
    <name type="scientific">Mizuhopecten yessoensis</name>
    <name type="common">Japanese scallop</name>
    <name type="synonym">Patinopecten yessoensis</name>
    <dbReference type="NCBI Taxonomy" id="6573"/>
    <lineage>
        <taxon>Eukaryota</taxon>
        <taxon>Metazoa</taxon>
        <taxon>Spiralia</taxon>
        <taxon>Lophotrochozoa</taxon>
        <taxon>Mollusca</taxon>
        <taxon>Bivalvia</taxon>
        <taxon>Autobranchia</taxon>
        <taxon>Pteriomorphia</taxon>
        <taxon>Pectinida</taxon>
        <taxon>Pectinoidea</taxon>
        <taxon>Pectinidae</taxon>
        <taxon>Mizuhopecten</taxon>
    </lineage>
</organism>
<accession>A0A210QIC9</accession>
<protein>
    <recommendedName>
        <fullName evidence="6">CUB domain-containing protein</fullName>
    </recommendedName>
</protein>